<organism evidence="6 7">
    <name type="scientific">Trapa incisa</name>
    <dbReference type="NCBI Taxonomy" id="236973"/>
    <lineage>
        <taxon>Eukaryota</taxon>
        <taxon>Viridiplantae</taxon>
        <taxon>Streptophyta</taxon>
        <taxon>Embryophyta</taxon>
        <taxon>Tracheophyta</taxon>
        <taxon>Spermatophyta</taxon>
        <taxon>Magnoliopsida</taxon>
        <taxon>eudicotyledons</taxon>
        <taxon>Gunneridae</taxon>
        <taxon>Pentapetalae</taxon>
        <taxon>rosids</taxon>
        <taxon>malvids</taxon>
        <taxon>Myrtales</taxon>
        <taxon>Lythraceae</taxon>
        <taxon>Trapa</taxon>
    </lineage>
</organism>
<dbReference type="GO" id="GO:0030955">
    <property type="term" value="F:potassium ion binding"/>
    <property type="evidence" value="ECO:0007669"/>
    <property type="project" value="InterPro"/>
</dbReference>
<evidence type="ECO:0000313" key="6">
    <source>
        <dbReference type="EMBL" id="KAK4748504.1"/>
    </source>
</evidence>
<dbReference type="SUPFAM" id="SSF50800">
    <property type="entry name" value="PK beta-barrel domain-like"/>
    <property type="match status" value="1"/>
</dbReference>
<keyword evidence="7" id="KW-1185">Reference proteome</keyword>
<evidence type="ECO:0000256" key="4">
    <source>
        <dbReference type="ARBA" id="ARBA00022842"/>
    </source>
</evidence>
<protein>
    <recommendedName>
        <fullName evidence="5">Pyruvate kinase barrel domain-containing protein</fullName>
    </recommendedName>
</protein>
<dbReference type="GO" id="GO:0000287">
    <property type="term" value="F:magnesium ion binding"/>
    <property type="evidence" value="ECO:0007669"/>
    <property type="project" value="InterPro"/>
</dbReference>
<dbReference type="Proteomes" id="UP001345219">
    <property type="component" value="Chromosome 12"/>
</dbReference>
<keyword evidence="2" id="KW-0808">Transferase</keyword>
<dbReference type="InterPro" id="IPR001697">
    <property type="entry name" value="Pyr_Knase"/>
</dbReference>
<dbReference type="Gene3D" id="3.20.20.60">
    <property type="entry name" value="Phosphoenolpyruvate-binding domains"/>
    <property type="match status" value="1"/>
</dbReference>
<name>A0AAN7GTP1_9MYRT</name>
<keyword evidence="3" id="KW-0479">Metal-binding</keyword>
<dbReference type="InterPro" id="IPR040442">
    <property type="entry name" value="Pyrv_kinase-like_dom_sf"/>
</dbReference>
<evidence type="ECO:0000313" key="7">
    <source>
        <dbReference type="Proteomes" id="UP001345219"/>
    </source>
</evidence>
<dbReference type="AlphaFoldDB" id="A0AAN7GTP1"/>
<dbReference type="InterPro" id="IPR015806">
    <property type="entry name" value="Pyrv_Knase_insert_dom_sf"/>
</dbReference>
<evidence type="ECO:0000259" key="5">
    <source>
        <dbReference type="Pfam" id="PF00224"/>
    </source>
</evidence>
<feature type="domain" description="Pyruvate kinase barrel" evidence="5">
    <location>
        <begin position="33"/>
        <end position="118"/>
    </location>
</feature>
<reference evidence="6 7" key="1">
    <citation type="journal article" date="2023" name="Hortic Res">
        <title>Pangenome of water caltrop reveals structural variations and asymmetric subgenome divergence after allopolyploidization.</title>
        <authorList>
            <person name="Zhang X."/>
            <person name="Chen Y."/>
            <person name="Wang L."/>
            <person name="Yuan Y."/>
            <person name="Fang M."/>
            <person name="Shi L."/>
            <person name="Lu R."/>
            <person name="Comes H.P."/>
            <person name="Ma Y."/>
            <person name="Chen Y."/>
            <person name="Huang G."/>
            <person name="Zhou Y."/>
            <person name="Zheng Z."/>
            <person name="Qiu Y."/>
        </authorList>
    </citation>
    <scope>NUCLEOTIDE SEQUENCE [LARGE SCALE GENOMIC DNA]</scope>
    <source>
        <tissue evidence="6">Roots</tissue>
    </source>
</reference>
<dbReference type="InterPro" id="IPR011037">
    <property type="entry name" value="Pyrv_Knase-like_insert_dom_sf"/>
</dbReference>
<accession>A0AAN7GTP1</accession>
<evidence type="ECO:0000256" key="1">
    <source>
        <dbReference type="ARBA" id="ARBA00001958"/>
    </source>
</evidence>
<sequence>MEFDKPSSGDWIFVFIYKSKMSHNWIHPSSTTTTDYTIKSNSEMISMRYRKRNTILCADGTITLTVLSCDLVTGTVWCCCENTATLGERKKVNLPRVVVDLLTLIEKDKKIFYIGIENRRESSTLMNRRD</sequence>
<dbReference type="PANTHER" id="PTHR11817">
    <property type="entry name" value="PYRUVATE KINASE"/>
    <property type="match status" value="1"/>
</dbReference>
<dbReference type="EMBL" id="JAXIOK010000019">
    <property type="protein sequence ID" value="KAK4748504.1"/>
    <property type="molecule type" value="Genomic_DNA"/>
</dbReference>
<dbReference type="Gene3D" id="2.40.33.10">
    <property type="entry name" value="PK beta-barrel domain-like"/>
    <property type="match status" value="1"/>
</dbReference>
<keyword evidence="4" id="KW-0460">Magnesium</keyword>
<evidence type="ECO:0000256" key="2">
    <source>
        <dbReference type="ARBA" id="ARBA00022679"/>
    </source>
</evidence>
<dbReference type="GO" id="GO:0004743">
    <property type="term" value="F:pyruvate kinase activity"/>
    <property type="evidence" value="ECO:0007669"/>
    <property type="project" value="InterPro"/>
</dbReference>
<dbReference type="InterPro" id="IPR015793">
    <property type="entry name" value="Pyrv_Knase_brl"/>
</dbReference>
<gene>
    <name evidence="6" type="ORF">SAY87_015090</name>
</gene>
<evidence type="ECO:0000256" key="3">
    <source>
        <dbReference type="ARBA" id="ARBA00022723"/>
    </source>
</evidence>
<comment type="caution">
    <text evidence="6">The sequence shown here is derived from an EMBL/GenBank/DDBJ whole genome shotgun (WGS) entry which is preliminary data.</text>
</comment>
<comment type="cofactor">
    <cofactor evidence="1">
        <name>K(+)</name>
        <dbReference type="ChEBI" id="CHEBI:29103"/>
    </cofactor>
</comment>
<proteinExistence type="predicted"/>
<dbReference type="Pfam" id="PF00224">
    <property type="entry name" value="PK"/>
    <property type="match status" value="1"/>
</dbReference>